<comment type="caution">
    <text evidence="1">The sequence shown here is derived from an EMBL/GenBank/DDBJ whole genome shotgun (WGS) entry which is preliminary data.</text>
</comment>
<organism evidence="1 2">
    <name type="scientific">Ladona fulva</name>
    <name type="common">Scarce chaser dragonfly</name>
    <name type="synonym">Libellula fulva</name>
    <dbReference type="NCBI Taxonomy" id="123851"/>
    <lineage>
        <taxon>Eukaryota</taxon>
        <taxon>Metazoa</taxon>
        <taxon>Ecdysozoa</taxon>
        <taxon>Arthropoda</taxon>
        <taxon>Hexapoda</taxon>
        <taxon>Insecta</taxon>
        <taxon>Pterygota</taxon>
        <taxon>Palaeoptera</taxon>
        <taxon>Odonata</taxon>
        <taxon>Epiprocta</taxon>
        <taxon>Anisoptera</taxon>
        <taxon>Libelluloidea</taxon>
        <taxon>Libellulidae</taxon>
        <taxon>Ladona</taxon>
    </lineage>
</organism>
<reference evidence="1" key="1">
    <citation type="submission" date="2013-04" db="EMBL/GenBank/DDBJ databases">
        <authorList>
            <person name="Qu J."/>
            <person name="Murali S.C."/>
            <person name="Bandaranaike D."/>
            <person name="Bellair M."/>
            <person name="Blankenburg K."/>
            <person name="Chao H."/>
            <person name="Dinh H."/>
            <person name="Doddapaneni H."/>
            <person name="Downs B."/>
            <person name="Dugan-Rocha S."/>
            <person name="Elkadiri S."/>
            <person name="Gnanaolivu R.D."/>
            <person name="Hernandez B."/>
            <person name="Javaid M."/>
            <person name="Jayaseelan J.C."/>
            <person name="Lee S."/>
            <person name="Li M."/>
            <person name="Ming W."/>
            <person name="Munidasa M."/>
            <person name="Muniz J."/>
            <person name="Nguyen L."/>
            <person name="Ongeri F."/>
            <person name="Osuji N."/>
            <person name="Pu L.-L."/>
            <person name="Puazo M."/>
            <person name="Qu C."/>
            <person name="Quiroz J."/>
            <person name="Raj R."/>
            <person name="Weissenberger G."/>
            <person name="Xin Y."/>
            <person name="Zou X."/>
            <person name="Han Y."/>
            <person name="Richards S."/>
            <person name="Worley K."/>
            <person name="Muzny D."/>
            <person name="Gibbs R."/>
        </authorList>
    </citation>
    <scope>NUCLEOTIDE SEQUENCE</scope>
    <source>
        <strain evidence="1">Sampled in the wild</strain>
    </source>
</reference>
<gene>
    <name evidence="1" type="ORF">J437_LFUL005281</name>
</gene>
<name>A0A8K0K1M2_LADFU</name>
<keyword evidence="2" id="KW-1185">Reference proteome</keyword>
<accession>A0A8K0K1M2</accession>
<dbReference type="Proteomes" id="UP000792457">
    <property type="component" value="Unassembled WGS sequence"/>
</dbReference>
<evidence type="ECO:0000313" key="1">
    <source>
        <dbReference type="EMBL" id="KAG8226630.1"/>
    </source>
</evidence>
<protein>
    <submittedName>
        <fullName evidence="1">Uncharacterized protein</fullName>
    </submittedName>
</protein>
<reference evidence="1" key="2">
    <citation type="submission" date="2017-10" db="EMBL/GenBank/DDBJ databases">
        <title>Ladona fulva Genome sequencing and assembly.</title>
        <authorList>
            <person name="Murali S."/>
            <person name="Richards S."/>
            <person name="Bandaranaike D."/>
            <person name="Bellair M."/>
            <person name="Blankenburg K."/>
            <person name="Chao H."/>
            <person name="Dinh H."/>
            <person name="Doddapaneni H."/>
            <person name="Dugan-Rocha S."/>
            <person name="Elkadiri S."/>
            <person name="Gnanaolivu R."/>
            <person name="Hernandez B."/>
            <person name="Skinner E."/>
            <person name="Javaid M."/>
            <person name="Lee S."/>
            <person name="Li M."/>
            <person name="Ming W."/>
            <person name="Munidasa M."/>
            <person name="Muniz J."/>
            <person name="Nguyen L."/>
            <person name="Hughes D."/>
            <person name="Osuji N."/>
            <person name="Pu L.-L."/>
            <person name="Puazo M."/>
            <person name="Qu C."/>
            <person name="Quiroz J."/>
            <person name="Raj R."/>
            <person name="Weissenberger G."/>
            <person name="Xin Y."/>
            <person name="Zou X."/>
            <person name="Han Y."/>
            <person name="Worley K."/>
            <person name="Muzny D."/>
            <person name="Gibbs R."/>
        </authorList>
    </citation>
    <scope>NUCLEOTIDE SEQUENCE</scope>
    <source>
        <strain evidence="1">Sampled in the wild</strain>
    </source>
</reference>
<dbReference type="EMBL" id="KZ308291">
    <property type="protein sequence ID" value="KAG8226630.1"/>
    <property type="molecule type" value="Genomic_DNA"/>
</dbReference>
<dbReference type="AlphaFoldDB" id="A0A8K0K1M2"/>
<evidence type="ECO:0000313" key="2">
    <source>
        <dbReference type="Proteomes" id="UP000792457"/>
    </source>
</evidence>
<sequence>MVGSTAGAVKRILCTVSGRDAGLFFTIGILQLVEVVAKLRRAGIEQFGSFALMMSVAMKCLSTSSYLWNWRLGTLFHIISSGSEQSTPLLIRVLQFITKAFNKKQHIRASFWKQGGGFLSHSSGHPPSNYRSKFIFTKPSYVQSSSMPAQHGLESSMDQEDTH</sequence>
<proteinExistence type="predicted"/>